<sequence length="584" mass="67103">MKSKQKVLILFGTQTGNSEDVADRIGRYITRMNGKAQVVNLNDYPVTSLVNESIVIFVCSTTGNGEFPDNMKSFWKFMLRKSLPSNSLSHLKFCVFGLGDSSYDKFNVVAKKLNKRFLQLGALELIPLTLGDDQHELGYDAALDPWLLKLKDLLKNICFLSDSYIPDNVPLPPRYTVKFFEYSSTTTNVNSDIYNRNKLFPLATLKKNQRVTPDDHFQSVHILEFKIESDVHYEPGDVAVVWPENPIEEVEDFLALLNVPLDTIFTLVPTDADVPLPKIDTYPCTVRQCATSYFDIMSIPRRSFFEIFQHFSQDELEKEKLEEFTTAAGQEELYDYCNRPRRNILEVLKDFPNTTPHVPFEYFFDMIPSIRTRSFSIASSLRAHPQELHLLVAVVQYKTRLRKPRQGLCSNWLTTLKSGSSIPFSIKKGSIALLKDQFPIILVGPGTGVAPFRSFIEERALNGIGDNYLFFGCRNKAKDFFFSETWQELCKKNMLRIFTAFSRDQEDKIYVQHRITENGPLMWDLIQNRKATIYIAGNAKQMPQGVKDAFLEIIKKEGCLTQEEGLKYLQSLENAKRYQMETWA</sequence>
<evidence type="ECO:0000256" key="9">
    <source>
        <dbReference type="ARBA" id="ARBA00023002"/>
    </source>
</evidence>
<dbReference type="Gene3D" id="3.40.50.360">
    <property type="match status" value="1"/>
</dbReference>
<organism evidence="16 17">
    <name type="scientific">Nephila pilipes</name>
    <name type="common">Giant wood spider</name>
    <name type="synonym">Nephila maculata</name>
    <dbReference type="NCBI Taxonomy" id="299642"/>
    <lineage>
        <taxon>Eukaryota</taxon>
        <taxon>Metazoa</taxon>
        <taxon>Ecdysozoa</taxon>
        <taxon>Arthropoda</taxon>
        <taxon>Chelicerata</taxon>
        <taxon>Arachnida</taxon>
        <taxon>Araneae</taxon>
        <taxon>Araneomorphae</taxon>
        <taxon>Entelegynae</taxon>
        <taxon>Araneoidea</taxon>
        <taxon>Nephilidae</taxon>
        <taxon>Nephila</taxon>
    </lineage>
</organism>
<keyword evidence="6 13" id="KW-0288">FMN</keyword>
<evidence type="ECO:0000256" key="3">
    <source>
        <dbReference type="ARBA" id="ARBA00004496"/>
    </source>
</evidence>
<comment type="similarity">
    <text evidence="13">In the C-terminal section; belongs to the flavoprotein pyridine nucleotide cytochrome reductase family.</text>
</comment>
<feature type="binding site" evidence="13">
    <location>
        <position position="447"/>
    </location>
    <ligand>
        <name>NADP(+)</name>
        <dbReference type="ChEBI" id="CHEBI:58349"/>
    </ligand>
</feature>
<evidence type="ECO:0000259" key="14">
    <source>
        <dbReference type="PROSITE" id="PS50902"/>
    </source>
</evidence>
<dbReference type="Proteomes" id="UP000887013">
    <property type="component" value="Unassembled WGS sequence"/>
</dbReference>
<dbReference type="PANTHER" id="PTHR19384:SF10">
    <property type="entry name" value="NADPH-DEPENDENT DIFLAVIN OXIDOREDUCTASE 1"/>
    <property type="match status" value="1"/>
</dbReference>
<feature type="binding site" evidence="13">
    <location>
        <begin position="13"/>
        <end position="18"/>
    </location>
    <ligand>
        <name>FMN</name>
        <dbReference type="ChEBI" id="CHEBI:58210"/>
    </ligand>
</feature>
<dbReference type="SUPFAM" id="SSF52343">
    <property type="entry name" value="Ferredoxin reductase-like, C-terminal NADP-linked domain"/>
    <property type="match status" value="1"/>
</dbReference>
<evidence type="ECO:0000256" key="7">
    <source>
        <dbReference type="ARBA" id="ARBA00022827"/>
    </source>
</evidence>
<evidence type="ECO:0000256" key="11">
    <source>
        <dbReference type="ARBA" id="ARBA00059862"/>
    </source>
</evidence>
<feature type="binding site" evidence="13">
    <location>
        <begin position="373"/>
        <end position="376"/>
    </location>
    <ligand>
        <name>FAD</name>
        <dbReference type="ChEBI" id="CHEBI:57692"/>
    </ligand>
</feature>
<evidence type="ECO:0000256" key="1">
    <source>
        <dbReference type="ARBA" id="ARBA00001917"/>
    </source>
</evidence>
<evidence type="ECO:0000256" key="4">
    <source>
        <dbReference type="ARBA" id="ARBA00022490"/>
    </source>
</evidence>
<dbReference type="Gene3D" id="1.20.990.10">
    <property type="entry name" value="NADPH-cytochrome p450 Reductase, Chain A, domain 3"/>
    <property type="match status" value="1"/>
</dbReference>
<dbReference type="HAMAP" id="MF_03178">
    <property type="entry name" value="NDOR1"/>
    <property type="match status" value="1"/>
</dbReference>
<keyword evidence="5 13" id="KW-0285">Flavoprotein</keyword>
<comment type="caution">
    <text evidence="13">Lacks conserved residue(s) required for the propagation of feature annotation.</text>
</comment>
<dbReference type="EC" id="1.18.1.-" evidence="13"/>
<dbReference type="GO" id="GO:0016226">
    <property type="term" value="P:iron-sulfur cluster assembly"/>
    <property type="evidence" value="ECO:0007669"/>
    <property type="project" value="UniProtKB-UniRule"/>
</dbReference>
<dbReference type="AlphaFoldDB" id="A0A8X6TIF4"/>
<accession>A0A8X6TIF4</accession>
<feature type="binding site" evidence="13">
    <location>
        <begin position="60"/>
        <end position="63"/>
    </location>
    <ligand>
        <name>FMN</name>
        <dbReference type="ChEBI" id="CHEBI:58210"/>
    </ligand>
</feature>
<dbReference type="GO" id="GO:0010181">
    <property type="term" value="F:FMN binding"/>
    <property type="evidence" value="ECO:0007669"/>
    <property type="project" value="UniProtKB-UniRule"/>
</dbReference>
<dbReference type="InterPro" id="IPR039261">
    <property type="entry name" value="FNR_nucleotide-bd"/>
</dbReference>
<dbReference type="Gene3D" id="2.40.30.10">
    <property type="entry name" value="Translation factors"/>
    <property type="match status" value="1"/>
</dbReference>
<feature type="binding site" evidence="13">
    <location>
        <begin position="407"/>
        <end position="410"/>
    </location>
    <ligand>
        <name>FAD</name>
        <dbReference type="ChEBI" id="CHEBI:57692"/>
    </ligand>
</feature>
<comment type="similarity">
    <text evidence="13">Belongs to the NADPH-dependent diflavin oxidoreductase NDOR1 family.</text>
</comment>
<dbReference type="GO" id="GO:0050661">
    <property type="term" value="F:NADP binding"/>
    <property type="evidence" value="ECO:0007669"/>
    <property type="project" value="UniProtKB-UniRule"/>
</dbReference>
<dbReference type="GO" id="GO:0005829">
    <property type="term" value="C:cytosol"/>
    <property type="evidence" value="ECO:0007669"/>
    <property type="project" value="UniProtKB-ARBA"/>
</dbReference>
<dbReference type="GO" id="GO:0016651">
    <property type="term" value="F:oxidoreductase activity, acting on NAD(P)H"/>
    <property type="evidence" value="ECO:0007669"/>
    <property type="project" value="UniProtKB-UniRule"/>
</dbReference>
<comment type="function">
    <text evidence="11">NADPH-dependent reductase which is a central component of the cytosolic iron-sulfur (Fe-S) protein assembly (CIA) machinery. Transfers electrons from NADPH via its FAD and FMN prosthetic groups to the [2Fe-2S] cluster of CIAPIN1, another key component of the CIA machinery. In turn, this reduced cluster provides electrons for assembly of cytosolic iron-sulfur cluster proteins. It can also reduce the [2Fe-2S] cluster of CISD1 and activate this protein implicated in Fe/S cluster repair. In vitro can fully activate methionine synthase/MTR in the presence of soluble cytochrome b5/CYB5A.</text>
</comment>
<comment type="similarity">
    <text evidence="13">In the N-terminal section; belongs to the flavodoxin family.</text>
</comment>
<comment type="catalytic activity">
    <reaction evidence="10">
        <text>2 oxidized [2Fe-2S]-[protein] + NADPH = 2 reduced [2Fe-2S]-[protein] + NADP(+) + H(+)</text>
        <dbReference type="Rhea" id="RHEA:67716"/>
        <dbReference type="Rhea" id="RHEA-COMP:17327"/>
        <dbReference type="Rhea" id="RHEA-COMP:17328"/>
        <dbReference type="ChEBI" id="CHEBI:15378"/>
        <dbReference type="ChEBI" id="CHEBI:33737"/>
        <dbReference type="ChEBI" id="CHEBI:33738"/>
        <dbReference type="ChEBI" id="CHEBI:57783"/>
        <dbReference type="ChEBI" id="CHEBI:58349"/>
    </reaction>
    <physiologicalReaction direction="left-to-right" evidence="10">
        <dbReference type="Rhea" id="RHEA:67717"/>
    </physiologicalReaction>
</comment>
<dbReference type="Gene3D" id="3.40.50.80">
    <property type="entry name" value="Nucleotide-binding domain of ferredoxin-NADP reductase (FNR) module"/>
    <property type="match status" value="1"/>
</dbReference>
<dbReference type="OrthoDB" id="1856718at2759"/>
<dbReference type="Pfam" id="PF00258">
    <property type="entry name" value="Flavodoxin_1"/>
    <property type="match status" value="1"/>
</dbReference>
<comment type="cofactor">
    <cofactor evidence="1 13">
        <name>FMN</name>
        <dbReference type="ChEBI" id="CHEBI:58210"/>
    </cofactor>
</comment>
<feature type="binding site" evidence="13">
    <location>
        <position position="133"/>
    </location>
    <ligand>
        <name>FMN</name>
        <dbReference type="ChEBI" id="CHEBI:58210"/>
    </ligand>
</feature>
<dbReference type="InterPro" id="IPR028879">
    <property type="entry name" value="NDOR1"/>
</dbReference>
<dbReference type="PROSITE" id="PS51384">
    <property type="entry name" value="FAD_FR"/>
    <property type="match status" value="1"/>
</dbReference>
<comment type="caution">
    <text evidence="16">The sequence shown here is derived from an EMBL/GenBank/DDBJ whole genome shotgun (WGS) entry which is preliminary data.</text>
</comment>
<feature type="binding site" evidence="13">
    <location>
        <begin position="508"/>
        <end position="512"/>
    </location>
    <ligand>
        <name>NADP(+)</name>
        <dbReference type="ChEBI" id="CHEBI:58349"/>
    </ligand>
</feature>
<dbReference type="InterPro" id="IPR008254">
    <property type="entry name" value="Flavodoxin/NO_synth"/>
</dbReference>
<reference evidence="16" key="1">
    <citation type="submission" date="2020-08" db="EMBL/GenBank/DDBJ databases">
        <title>Multicomponent nature underlies the extraordinary mechanical properties of spider dragline silk.</title>
        <authorList>
            <person name="Kono N."/>
            <person name="Nakamura H."/>
            <person name="Mori M."/>
            <person name="Yoshida Y."/>
            <person name="Ohtoshi R."/>
            <person name="Malay A.D."/>
            <person name="Moran D.A.P."/>
            <person name="Tomita M."/>
            <person name="Numata K."/>
            <person name="Arakawa K."/>
        </authorList>
    </citation>
    <scope>NUCLEOTIDE SEQUENCE</scope>
</reference>
<dbReference type="InterPro" id="IPR001094">
    <property type="entry name" value="Flavdoxin-like"/>
</dbReference>
<evidence type="ECO:0000313" key="16">
    <source>
        <dbReference type="EMBL" id="GFT20663.1"/>
    </source>
</evidence>
<dbReference type="Pfam" id="PF00175">
    <property type="entry name" value="NAD_binding_1"/>
    <property type="match status" value="1"/>
</dbReference>
<dbReference type="FunFam" id="3.40.50.360:FF:000015">
    <property type="entry name" value="NADPH-dependent diflavin oxidoreductase 1"/>
    <property type="match status" value="1"/>
</dbReference>
<dbReference type="PANTHER" id="PTHR19384">
    <property type="entry name" value="NITRIC OXIDE SYNTHASE-RELATED"/>
    <property type="match status" value="1"/>
</dbReference>
<feature type="domain" description="FAD-binding FR-type" evidence="15">
    <location>
        <begin position="198"/>
        <end position="434"/>
    </location>
</feature>
<feature type="binding site" evidence="13">
    <location>
        <position position="341"/>
    </location>
    <ligand>
        <name>FAD</name>
        <dbReference type="ChEBI" id="CHEBI:57692"/>
    </ligand>
</feature>
<comment type="subcellular location">
    <subcellularLocation>
        <location evidence="3 13">Cytoplasm</location>
    </subcellularLocation>
</comment>
<dbReference type="PROSITE" id="PS50902">
    <property type="entry name" value="FLAVODOXIN_LIKE"/>
    <property type="match status" value="1"/>
</dbReference>
<dbReference type="PRINTS" id="PR00369">
    <property type="entry name" value="FLAVODOXIN"/>
</dbReference>
<dbReference type="EMBL" id="BMAW01059320">
    <property type="protein sequence ID" value="GFT20663.1"/>
    <property type="molecule type" value="Genomic_DNA"/>
</dbReference>
<keyword evidence="17" id="KW-1185">Reference proteome</keyword>
<evidence type="ECO:0000256" key="10">
    <source>
        <dbReference type="ARBA" id="ARBA00052174"/>
    </source>
</evidence>
<dbReference type="InterPro" id="IPR029039">
    <property type="entry name" value="Flavoprotein-like_sf"/>
</dbReference>
<keyword evidence="8 13" id="KW-0521">NADP</keyword>
<comment type="function">
    <text evidence="13">NADPH-dependent reductase which is a central component of the cytosolic iron-sulfur (Fe-S) protein assembly (CIA) machinery. Transfers electrons from NADPH via its FAD and FMN prosthetic groups to the [2Fe-2S] cluster of the anamorsin/DRE2 homolog, another key component of the CIA machinery. In turn, this reduced cluster provides electrons for assembly of cytosolic iron-sulfur cluster proteins.</text>
</comment>
<evidence type="ECO:0000256" key="8">
    <source>
        <dbReference type="ARBA" id="ARBA00022857"/>
    </source>
</evidence>
<dbReference type="InterPro" id="IPR001433">
    <property type="entry name" value="OxRdtase_FAD/NAD-bd"/>
</dbReference>
<comment type="cofactor">
    <cofactor evidence="2 13">
        <name>FAD</name>
        <dbReference type="ChEBI" id="CHEBI:57692"/>
    </cofactor>
</comment>
<dbReference type="InterPro" id="IPR017938">
    <property type="entry name" value="Riboflavin_synthase-like_b-brl"/>
</dbReference>
<dbReference type="GO" id="GO:0005634">
    <property type="term" value="C:nucleus"/>
    <property type="evidence" value="ECO:0007669"/>
    <property type="project" value="UniProtKB-ARBA"/>
</dbReference>
<dbReference type="InterPro" id="IPR017927">
    <property type="entry name" value="FAD-bd_FR_type"/>
</dbReference>
<dbReference type="SUPFAM" id="SSF52218">
    <property type="entry name" value="Flavoproteins"/>
    <property type="match status" value="1"/>
</dbReference>
<dbReference type="FunFam" id="1.20.990.10:FF:000008">
    <property type="entry name" value="NADPH-dependent diflavin oxidoreductase 1"/>
    <property type="match status" value="1"/>
</dbReference>
<dbReference type="SUPFAM" id="SSF63380">
    <property type="entry name" value="Riboflavin synthase domain-like"/>
    <property type="match status" value="1"/>
</dbReference>
<keyword evidence="4 13" id="KW-0963">Cytoplasm</keyword>
<dbReference type="Pfam" id="PF00667">
    <property type="entry name" value="FAD_binding_1"/>
    <property type="match status" value="1"/>
</dbReference>
<name>A0A8X6TIF4_NEPPI</name>
<feature type="binding site" evidence="13">
    <location>
        <begin position="502"/>
        <end position="503"/>
    </location>
    <ligand>
        <name>NADP(+)</name>
        <dbReference type="ChEBI" id="CHEBI:58349"/>
    </ligand>
</feature>
<dbReference type="GO" id="GO:0160246">
    <property type="term" value="F:NADPH-iron-sulfur [2Fe-2S] protein oxidoreductase activity"/>
    <property type="evidence" value="ECO:0007669"/>
    <property type="project" value="InterPro"/>
</dbReference>
<dbReference type="InterPro" id="IPR023173">
    <property type="entry name" value="NADPH_Cyt_P450_Rdtase_alpha"/>
</dbReference>
<dbReference type="GO" id="GO:0050660">
    <property type="term" value="F:flavin adenine dinucleotide binding"/>
    <property type="evidence" value="ECO:0007669"/>
    <property type="project" value="UniProtKB-UniRule"/>
</dbReference>
<dbReference type="InterPro" id="IPR003097">
    <property type="entry name" value="CysJ-like_FAD-binding"/>
</dbReference>
<dbReference type="PRINTS" id="PR00371">
    <property type="entry name" value="FPNCR"/>
</dbReference>
<dbReference type="FunFam" id="3.40.50.80:FF:000030">
    <property type="entry name" value="NADPH-dependent diflavin oxidoreductase 1"/>
    <property type="match status" value="1"/>
</dbReference>
<keyword evidence="7 13" id="KW-0274">FAD</keyword>
<dbReference type="InterPro" id="IPR001709">
    <property type="entry name" value="Flavoprot_Pyr_Nucl_cyt_Rdtase"/>
</dbReference>
<comment type="subunit">
    <text evidence="12">Interacts with CIAPIN1; as part of the cytosolic iron-sulfur (Fe-S) protein assembly (CIA) machinery. Interacts with DCPS.</text>
</comment>
<feature type="binding site" evidence="13">
    <location>
        <position position="583"/>
    </location>
    <ligand>
        <name>FAD</name>
        <dbReference type="ChEBI" id="CHEBI:57692"/>
    </ligand>
</feature>
<keyword evidence="9 13" id="KW-0560">Oxidoreductase</keyword>
<protein>
    <recommendedName>
        <fullName evidence="13">NADPH-dependent diflavin oxidoreductase 1</fullName>
        <ecNumber evidence="13">1.18.1.-</ecNumber>
    </recommendedName>
    <alternativeName>
        <fullName evidence="13">NADPH-dependent FMN and FAD-containing oxidoreductase</fullName>
    </alternativeName>
</protein>
<evidence type="ECO:0000256" key="6">
    <source>
        <dbReference type="ARBA" id="ARBA00022643"/>
    </source>
</evidence>
<evidence type="ECO:0000256" key="12">
    <source>
        <dbReference type="ARBA" id="ARBA00063044"/>
    </source>
</evidence>
<proteinExistence type="inferred from homology"/>
<evidence type="ECO:0000259" key="15">
    <source>
        <dbReference type="PROSITE" id="PS51384"/>
    </source>
</evidence>
<gene>
    <name evidence="16" type="primary">ndor1</name>
    <name evidence="16" type="ORF">NPIL_61321</name>
</gene>
<evidence type="ECO:0000256" key="2">
    <source>
        <dbReference type="ARBA" id="ARBA00001974"/>
    </source>
</evidence>
<evidence type="ECO:0000313" key="17">
    <source>
        <dbReference type="Proteomes" id="UP000887013"/>
    </source>
</evidence>
<evidence type="ECO:0000256" key="13">
    <source>
        <dbReference type="HAMAP-Rule" id="MF_03178"/>
    </source>
</evidence>
<feature type="domain" description="Flavodoxin-like" evidence="14">
    <location>
        <begin position="7"/>
        <end position="151"/>
    </location>
</feature>
<evidence type="ECO:0000256" key="5">
    <source>
        <dbReference type="ARBA" id="ARBA00022630"/>
    </source>
</evidence>
<feature type="binding site" evidence="13">
    <location>
        <begin position="98"/>
        <end position="107"/>
    </location>
    <ligand>
        <name>FMN</name>
        <dbReference type="ChEBI" id="CHEBI:58210"/>
    </ligand>
</feature>